<dbReference type="SUPFAM" id="SSF82693">
    <property type="entry name" value="Multidrug efflux transporter AcrB pore domain, PN1, PN2, PC1 and PC2 subdomains"/>
    <property type="match status" value="2"/>
</dbReference>
<feature type="transmembrane region" description="Helical" evidence="1">
    <location>
        <begin position="867"/>
        <end position="887"/>
    </location>
</feature>
<dbReference type="SUPFAM" id="SSF82866">
    <property type="entry name" value="Multidrug efflux transporter AcrB transmembrane domain"/>
    <property type="match status" value="2"/>
</dbReference>
<feature type="transmembrane region" description="Helical" evidence="1">
    <location>
        <begin position="920"/>
        <end position="944"/>
    </location>
</feature>
<protein>
    <submittedName>
        <fullName evidence="2">Multidrug efflux pump subunit AcrB</fullName>
    </submittedName>
</protein>
<feature type="transmembrane region" description="Helical" evidence="1">
    <location>
        <begin position="23"/>
        <end position="41"/>
    </location>
</feature>
<keyword evidence="3" id="KW-1185">Reference proteome</keyword>
<feature type="transmembrane region" description="Helical" evidence="1">
    <location>
        <begin position="464"/>
        <end position="488"/>
    </location>
</feature>
<dbReference type="PANTHER" id="PTHR32063:SF33">
    <property type="entry name" value="RND SUPERFAMILY EFFLUX PUMP PERMEASE COMPONENT"/>
    <property type="match status" value="1"/>
</dbReference>
<feature type="transmembrane region" description="Helical" evidence="1">
    <location>
        <begin position="965"/>
        <end position="984"/>
    </location>
</feature>
<feature type="transmembrane region" description="Helical" evidence="1">
    <location>
        <begin position="894"/>
        <end position="914"/>
    </location>
</feature>
<dbReference type="Gene3D" id="3.30.70.1440">
    <property type="entry name" value="Multidrug efflux transporter AcrB pore domain"/>
    <property type="match status" value="1"/>
</dbReference>
<evidence type="ECO:0000313" key="3">
    <source>
        <dbReference type="Proteomes" id="UP000245790"/>
    </source>
</evidence>
<dbReference type="EMBL" id="QGGU01000016">
    <property type="protein sequence ID" value="PWK43621.1"/>
    <property type="molecule type" value="Genomic_DNA"/>
</dbReference>
<dbReference type="InterPro" id="IPR001036">
    <property type="entry name" value="Acrflvin-R"/>
</dbReference>
<feature type="transmembrane region" description="Helical" evidence="1">
    <location>
        <begin position="996"/>
        <end position="1022"/>
    </location>
</feature>
<name>A0A316FCB6_9GAMM</name>
<feature type="transmembrane region" description="Helical" evidence="1">
    <location>
        <begin position="437"/>
        <end position="458"/>
    </location>
</feature>
<dbReference type="Gene3D" id="3.30.70.1430">
    <property type="entry name" value="Multidrug efflux transporter AcrB pore domain"/>
    <property type="match status" value="2"/>
</dbReference>
<dbReference type="GO" id="GO:0042910">
    <property type="term" value="F:xenobiotic transmembrane transporter activity"/>
    <property type="evidence" value="ECO:0007669"/>
    <property type="project" value="TreeGrafter"/>
</dbReference>
<dbReference type="SUPFAM" id="SSF82714">
    <property type="entry name" value="Multidrug efflux transporter AcrB TolC docking domain, DN and DC subdomains"/>
    <property type="match status" value="2"/>
</dbReference>
<dbReference type="AlphaFoldDB" id="A0A316FCB6"/>
<keyword evidence="1" id="KW-0472">Membrane</keyword>
<dbReference type="Gene3D" id="3.30.2090.10">
    <property type="entry name" value="Multidrug efflux transporter AcrB TolC docking domain, DN and DC subdomains"/>
    <property type="match status" value="2"/>
</dbReference>
<feature type="transmembrane region" description="Helical" evidence="1">
    <location>
        <begin position="340"/>
        <end position="360"/>
    </location>
</feature>
<comment type="caution">
    <text evidence="2">The sequence shown here is derived from an EMBL/GenBank/DDBJ whole genome shotgun (WGS) entry which is preliminary data.</text>
</comment>
<dbReference type="Pfam" id="PF00873">
    <property type="entry name" value="ACR_tran"/>
    <property type="match status" value="1"/>
</dbReference>
<feature type="transmembrane region" description="Helical" evidence="1">
    <location>
        <begin position="538"/>
        <end position="557"/>
    </location>
</feature>
<dbReference type="PANTHER" id="PTHR32063">
    <property type="match status" value="1"/>
</dbReference>
<dbReference type="InterPro" id="IPR027463">
    <property type="entry name" value="AcrB_DN_DC_subdom"/>
</dbReference>
<evidence type="ECO:0000313" key="2">
    <source>
        <dbReference type="EMBL" id="PWK43621.1"/>
    </source>
</evidence>
<evidence type="ECO:0000256" key="1">
    <source>
        <dbReference type="SAM" id="Phobius"/>
    </source>
</evidence>
<keyword evidence="1" id="KW-1133">Transmembrane helix</keyword>
<reference evidence="2 3" key="1">
    <citation type="submission" date="2018-05" db="EMBL/GenBank/DDBJ databases">
        <title>Genomic Encyclopedia of Type Strains, Phase IV (KMG-IV): sequencing the most valuable type-strain genomes for metagenomic binning, comparative biology and taxonomic classification.</title>
        <authorList>
            <person name="Goeker M."/>
        </authorList>
    </citation>
    <scope>NUCLEOTIDE SEQUENCE [LARGE SCALE GENOMIC DNA]</scope>
    <source>
        <strain evidence="2 3">DSM 25350</strain>
    </source>
</reference>
<organism evidence="2 3">
    <name type="scientific">Pleionea mediterranea</name>
    <dbReference type="NCBI Taxonomy" id="523701"/>
    <lineage>
        <taxon>Bacteria</taxon>
        <taxon>Pseudomonadati</taxon>
        <taxon>Pseudomonadota</taxon>
        <taxon>Gammaproteobacteria</taxon>
        <taxon>Oceanospirillales</taxon>
        <taxon>Pleioneaceae</taxon>
        <taxon>Pleionea</taxon>
    </lineage>
</organism>
<dbReference type="RefSeq" id="WP_109765056.1">
    <property type="nucleotide sequence ID" value="NZ_QGGU01000016.1"/>
</dbReference>
<dbReference type="OrthoDB" id="5287122at2"/>
<dbReference type="Gene3D" id="1.20.1640.10">
    <property type="entry name" value="Multidrug efflux transporter AcrB transmembrane domain"/>
    <property type="match status" value="2"/>
</dbReference>
<gene>
    <name evidence="2" type="ORF">C8D97_11635</name>
</gene>
<dbReference type="GO" id="GO:0005886">
    <property type="term" value="C:plasma membrane"/>
    <property type="evidence" value="ECO:0007669"/>
    <property type="project" value="TreeGrafter"/>
</dbReference>
<dbReference type="PRINTS" id="PR00702">
    <property type="entry name" value="ACRIFLAVINRP"/>
</dbReference>
<keyword evidence="1" id="KW-0812">Transmembrane</keyword>
<feature type="transmembrane region" description="Helical" evidence="1">
    <location>
        <begin position="366"/>
        <end position="386"/>
    </location>
</feature>
<accession>A0A316FCB6</accession>
<dbReference type="Proteomes" id="UP000245790">
    <property type="component" value="Unassembled WGS sequence"/>
</dbReference>
<sequence length="1035" mass="114904">MLDQDNSSGGFVSPIEWMARNSIAANLFMMILLGGGLYMAIQVQKEVFPQFELGIVEVDVQYPGASPEEVEKGILQPVEEAVRGVQGIREMTSTAREGSGRVRLELVSGLDRSKAFQDIDQAVNRIRTFPEDTEEPEVSMQVQQRDVMEIGIYGDLDIWSLRKLGEQVRDRLLSEPGISQVSLNNVPAYVTHIEISQTQLRQYGLTLSQVASRIRESARDVPAGAIETNEGEILLRLKERKQWADQLAKIAIVTSPQGAIVRLGDIARLDDGFEDDGFHAQFNAQPSIEVEIFRIGKQSPLDIAETVNRVLADLKTTLPDGVEVRIDSNRAADFRDRLNLLLENGALAIVIVLLILGAFLEYRLAFWIMMGMTISFVGGLLFLPMLSVSINMISMFAFLVVLGIVVDDAIVVGENIYEYREQGYDFMTAAIKGAKDIAAPVTFTILTTIVAFIPVMFIPGTTGLFWWPLPVVVITVLAISLVEALYILPAHLAHSTDKATTKLGHVVHRRQRAIARRFNGFIQNQYRPFLAWCLHRRYLTLSAAFSLLLVTGAFAVSDHMGMVMMPRVAADEIEAGVSLPVGTTQRQAARVANEITDATHKMFLEHNLFEVADGIKTNVRGKSFIDVEIVMKPPDQRDMSAAEVIELWRNEIGDIDGVDQISFEAERGPGGWRDDISVDLSHSDLEVLALASQQFLERMKTFTATRDVNDSYNKGKLQYDFTLKPEGEMLGLTSADIGRQVRDAFYGAVALRQLRGTNEIEVRVKLPESERQQAHTLENFIIRTPDNIEVPLMDVANVSLGEAFSSLDRRNGRRVITVGMDVEPQSANSRIIKAINQEVLPELRQAYPGITWNFSGTQAQMRESTQVLWGGFGMAMLVVYSLLAIAFRSYSQPVIVMLAIPFGSVGAVFGHLLLGYDLSLISMMGVVALAGVVVNGALIMVDYANKKRKQMSVFDAIHEAGVRRFRPIVLTTLTTFGGLTPIILEQSRQAYQLIPMAISLGFGIIFATSIMLVIIPCFYLVLEDFQSRYNPEKIS</sequence>
<proteinExistence type="predicted"/>
<dbReference type="Gene3D" id="3.30.70.1320">
    <property type="entry name" value="Multidrug efflux transporter AcrB pore domain like"/>
    <property type="match status" value="1"/>
</dbReference>